<dbReference type="Proteomes" id="UP000553343">
    <property type="component" value="Unassembled WGS sequence"/>
</dbReference>
<dbReference type="EMBL" id="JACADJ010000013">
    <property type="protein sequence ID" value="NWH04517.1"/>
    <property type="molecule type" value="Genomic_DNA"/>
</dbReference>
<keyword evidence="3" id="KW-1185">Reference proteome</keyword>
<dbReference type="InterPro" id="IPR012903">
    <property type="entry name" value="Nif11"/>
</dbReference>
<feature type="domain" description="Nif11" evidence="1">
    <location>
        <begin position="1"/>
        <end position="48"/>
    </location>
</feature>
<evidence type="ECO:0000313" key="2">
    <source>
        <dbReference type="EMBL" id="NWH04517.1"/>
    </source>
</evidence>
<evidence type="ECO:0000259" key="1">
    <source>
        <dbReference type="Pfam" id="PF07862"/>
    </source>
</evidence>
<accession>A0A850T8H1</accession>
<evidence type="ECO:0000313" key="3">
    <source>
        <dbReference type="Proteomes" id="UP000553343"/>
    </source>
</evidence>
<protein>
    <submittedName>
        <fullName evidence="2">Nif11 family protein</fullName>
    </submittedName>
</protein>
<organism evidence="2 3">
    <name type="scientific">Desulfobacter latus</name>
    <dbReference type="NCBI Taxonomy" id="2292"/>
    <lineage>
        <taxon>Bacteria</taxon>
        <taxon>Pseudomonadati</taxon>
        <taxon>Thermodesulfobacteriota</taxon>
        <taxon>Desulfobacteria</taxon>
        <taxon>Desulfobacterales</taxon>
        <taxon>Desulfobacteraceae</taxon>
        <taxon>Desulfobacter</taxon>
    </lineage>
</organism>
<comment type="caution">
    <text evidence="2">The sequence shown here is derived from an EMBL/GenBank/DDBJ whole genome shotgun (WGS) entry which is preliminary data.</text>
</comment>
<reference evidence="2 3" key="1">
    <citation type="submission" date="2020-06" db="EMBL/GenBank/DDBJ databases">
        <title>High-quality draft genome of sulfate reducer Desulfobacter latus type strain AcrS2 isolated from marine sediment.</title>
        <authorList>
            <person name="Hoppe M."/>
            <person name="Larsen C.K."/>
            <person name="Marshall I.P.G."/>
            <person name="Schramm A."/>
            <person name="Marietou A.G."/>
        </authorList>
    </citation>
    <scope>NUCLEOTIDE SEQUENCE [LARGE SCALE GENOMIC DNA]</scope>
    <source>
        <strain evidence="2 3">AcRS2</strain>
    </source>
</reference>
<gene>
    <name evidence="2" type="ORF">HXW94_05845</name>
</gene>
<dbReference type="RefSeq" id="WP_178365973.1">
    <property type="nucleotide sequence ID" value="NZ_JACADJ010000013.1"/>
</dbReference>
<proteinExistence type="predicted"/>
<dbReference type="Pfam" id="PF07862">
    <property type="entry name" value="Nif11"/>
    <property type="match status" value="1"/>
</dbReference>
<name>A0A850T8H1_9BACT</name>
<sequence length="89" mass="10577">MTIQNALNFIRQGQHDNDLRSRLVKAQTSQTRQKILDQNDFVFTPEEFEEAYSLSLFKCQHQEDADALMAFRMWWIMLYRSPDPDVPLP</sequence>
<dbReference type="AlphaFoldDB" id="A0A850T8H1"/>